<protein>
    <recommendedName>
        <fullName evidence="2">DGC domain protein</fullName>
    </recommendedName>
</protein>
<dbReference type="EMBL" id="LNQE01001864">
    <property type="protein sequence ID" value="KUG03952.1"/>
    <property type="molecule type" value="Genomic_DNA"/>
</dbReference>
<sequence>MSNNKILVLPCSGIGKAYGEIGRQAVYELAEDLKPGQVDTLCLGRLMIRDPDALKRMEDSFVITVDGCAKDCALKNVEATGKKVDKAVRTLEVFKDHRDLKPEGVLNLGPPGIKLAHYLAEKLAGEVDCGIKEE</sequence>
<proteinExistence type="predicted"/>
<organism evidence="1">
    <name type="scientific">hydrocarbon metagenome</name>
    <dbReference type="NCBI Taxonomy" id="938273"/>
    <lineage>
        <taxon>unclassified sequences</taxon>
        <taxon>metagenomes</taxon>
        <taxon>ecological metagenomes</taxon>
    </lineage>
</organism>
<name>A0A0W8E5L7_9ZZZZ</name>
<gene>
    <name evidence="1" type="ORF">ASZ90_018614</name>
</gene>
<evidence type="ECO:0008006" key="2">
    <source>
        <dbReference type="Google" id="ProtNLM"/>
    </source>
</evidence>
<dbReference type="AlphaFoldDB" id="A0A0W8E5L7"/>
<accession>A0A0W8E5L7</accession>
<dbReference type="InterPro" id="IPR014958">
    <property type="entry name" value="DGC"/>
</dbReference>
<comment type="caution">
    <text evidence="1">The sequence shown here is derived from an EMBL/GenBank/DDBJ whole genome shotgun (WGS) entry which is preliminary data.</text>
</comment>
<reference evidence="1" key="1">
    <citation type="journal article" date="2015" name="Proc. Natl. Acad. Sci. U.S.A.">
        <title>Networks of energetic and metabolic interactions define dynamics in microbial communities.</title>
        <authorList>
            <person name="Embree M."/>
            <person name="Liu J.K."/>
            <person name="Al-Bassam M.M."/>
            <person name="Zengler K."/>
        </authorList>
    </citation>
    <scope>NUCLEOTIDE SEQUENCE</scope>
</reference>
<dbReference type="Pfam" id="PF08859">
    <property type="entry name" value="DGC"/>
    <property type="match status" value="1"/>
</dbReference>
<evidence type="ECO:0000313" key="1">
    <source>
        <dbReference type="EMBL" id="KUG03952.1"/>
    </source>
</evidence>